<evidence type="ECO:0000313" key="3">
    <source>
        <dbReference type="Proteomes" id="UP000326331"/>
    </source>
</evidence>
<dbReference type="RefSeq" id="WP_158066081.1">
    <property type="nucleotide sequence ID" value="NZ_CP042829.1"/>
</dbReference>
<sequence>MTTQPTLAEPPAPAADVPAQPDAGALLEQVVIAGDLARLTPAQRVAYYRSVCDSLGLNPLTKPFDYLTLNGRLVLYATRTATDQLRASRGISVEITSREMLAEAGLYVVTARATSRDGRTDEAVGAVSVAGLKGEPLANAIMKAETKAKRRATLSLVGLGWLDESEAESVPGARPAVVDRETGEITGEVIEHTERPQPGRRAAAPAPADSQDELTPERWQALATTLKANGLTKPQLLAFLEESLGDEAHGLTASQRVARWFRHNPDADHVVLVAEVQRWVRRNAAELLE</sequence>
<dbReference type="Proteomes" id="UP000326331">
    <property type="component" value="Chromosome"/>
</dbReference>
<feature type="compositionally biased region" description="Low complexity" evidence="1">
    <location>
        <begin position="199"/>
        <end position="208"/>
    </location>
</feature>
<reference evidence="2 3" key="2">
    <citation type="submission" date="2019-10" db="EMBL/GenBank/DDBJ databases">
        <title>Thermopilla bonchosmolovskayae gen. nov., sp. nov., a moderately thermophilic Chloroflexi bacterium from a Chukotka hot spring (Arctic, Russia), representing a novel classis Thermopillaia, which include previously uncultivated lineage OLB14.</title>
        <authorList>
            <person name="Kochetkova T.V."/>
            <person name="Zayulina K.S."/>
            <person name="Zhigarkov V.S."/>
            <person name="Minaev N.V."/>
            <person name="Novikov A."/>
            <person name="Toshchakov S.V."/>
            <person name="Elcheninov A.G."/>
            <person name="Kublanov I.V."/>
        </authorList>
    </citation>
    <scope>NUCLEOTIDE SEQUENCE [LARGE SCALE GENOMIC DNA]</scope>
    <source>
        <strain evidence="2 3">3753O</strain>
    </source>
</reference>
<name>A0ABX6BZI2_9CHLR</name>
<reference evidence="2 3" key="1">
    <citation type="submission" date="2019-08" db="EMBL/GenBank/DDBJ databases">
        <authorList>
            <person name="Toschakov S.V."/>
        </authorList>
    </citation>
    <scope>NUCLEOTIDE SEQUENCE [LARGE SCALE GENOMIC DNA]</scope>
    <source>
        <strain evidence="2 3">3753O</strain>
    </source>
</reference>
<accession>A0ABX6BZI2</accession>
<evidence type="ECO:0000313" key="2">
    <source>
        <dbReference type="EMBL" id="QFG02145.1"/>
    </source>
</evidence>
<evidence type="ECO:0000256" key="1">
    <source>
        <dbReference type="SAM" id="MobiDB-lite"/>
    </source>
</evidence>
<keyword evidence="3" id="KW-1185">Reference proteome</keyword>
<feature type="region of interest" description="Disordered" evidence="1">
    <location>
        <begin position="191"/>
        <end position="214"/>
    </location>
</feature>
<proteinExistence type="predicted"/>
<dbReference type="EMBL" id="CP042829">
    <property type="protein sequence ID" value="QFG02145.1"/>
    <property type="molecule type" value="Genomic_DNA"/>
</dbReference>
<organism evidence="2 3">
    <name type="scientific">Tepidiforma bonchosmolovskayae</name>
    <dbReference type="NCBI Taxonomy" id="2601677"/>
    <lineage>
        <taxon>Bacteria</taxon>
        <taxon>Bacillati</taxon>
        <taxon>Chloroflexota</taxon>
        <taxon>Tepidiformia</taxon>
        <taxon>Tepidiformales</taxon>
        <taxon>Tepidiformaceae</taxon>
        <taxon>Tepidiforma</taxon>
    </lineage>
</organism>
<protein>
    <submittedName>
        <fullName evidence="2">Uncharacterized protein</fullName>
    </submittedName>
</protein>
<gene>
    <name evidence="2" type="ORF">Tbon_02150</name>
</gene>